<dbReference type="Gene3D" id="2.60.120.260">
    <property type="entry name" value="Galactose-binding domain-like"/>
    <property type="match status" value="1"/>
</dbReference>
<keyword evidence="4 9" id="KW-1133">Transmembrane helix</keyword>
<dbReference type="InterPro" id="IPR050633">
    <property type="entry name" value="Neuropilin_MCO_CoagFactor"/>
</dbReference>
<dbReference type="PANTHER" id="PTHR46806:SF1">
    <property type="entry name" value="DISCOIDIN, CUB AND LCCL DOMAIN-CONTAINING PROTEIN 1"/>
    <property type="match status" value="1"/>
</dbReference>
<feature type="signal peptide" evidence="10">
    <location>
        <begin position="1"/>
        <end position="22"/>
    </location>
</feature>
<dbReference type="PROSITE" id="PS01180">
    <property type="entry name" value="CUB"/>
    <property type="match status" value="1"/>
</dbReference>
<dbReference type="PANTHER" id="PTHR46806">
    <property type="entry name" value="F5/8 TYPE C DOMAIN-CONTAINING PROTEIN"/>
    <property type="match status" value="1"/>
</dbReference>
<evidence type="ECO:0000259" key="13">
    <source>
        <dbReference type="PROSITE" id="PS50820"/>
    </source>
</evidence>
<dbReference type="PROSITE" id="PS01286">
    <property type="entry name" value="FA58C_2"/>
    <property type="match status" value="1"/>
</dbReference>
<feature type="domain" description="CUB" evidence="11">
    <location>
        <begin position="29"/>
        <end position="144"/>
    </location>
</feature>
<keyword evidence="15" id="KW-1185">Reference proteome</keyword>
<sequence>MSGNEKLYGFFFVCSTLSLLFGEKPGDDCGHAVLGPESGVISSKNYPGTYPNNTRCQVKIRLAGGSGVVLKFADLDIEAKQCDSDHVVVLQGAYGGDPVFGPSCGNLKTQPRDTVLVDSNEITVQFQSGVHISGRGFLLSYATRDHKDLLTCLDKGSHFSSSKYTKYCPAGCKAVAGDVSGDVAQGYRHTSVLCKAAVHAGVILDEVGGAVTVEEHKGRSHYAAARANGIQSKDGSLSDTLFTFVTDDLKKQTTLRPVSVNASSWCPRFAEAWCSRDWSPNGTLPDTGGRTWAPEHNDRKQWLQLDLGEKKKITGIITTGSTLLEFDYYVRSYKIEYKERNRWKTYTQNNSSDYMVFEGNVDSLHTVRNTFHPPIVARFLRVVPYAWNQKIALRVELLGCPYVRANLSSQIIPLETVRPKSSRPREDEQTTQPVTSQADIVQLAIIIASTVVGVLLVVVGICVFKSLQKKKTKETPYGATDAQETAGCWKQIQPFSRHQSTEFTISYSSEKDPVQKLDLVTSTMAEYQQPLMIGTGTVARKGSTFRPMDMEAKDEAAADPAAAHYDYLHTANQYALPLTNQEPEYATPIIERHTFRKEGFLPDPCYSVPGAVLSKTPSFKAVDCGPPRKAGAFYQTPQVKTDRANNSEGVYDCPKASAPPAQNGTAGDYQRPQAKPSVMESYSSPRDCVKAGGAVTPNPGV</sequence>
<feature type="transmembrane region" description="Helical" evidence="9">
    <location>
        <begin position="440"/>
        <end position="464"/>
    </location>
</feature>
<proteinExistence type="predicted"/>
<evidence type="ECO:0000256" key="1">
    <source>
        <dbReference type="ARBA" id="ARBA00004479"/>
    </source>
</evidence>
<evidence type="ECO:0000259" key="11">
    <source>
        <dbReference type="PROSITE" id="PS01180"/>
    </source>
</evidence>
<comment type="caution">
    <text evidence="7">Lacks conserved residue(s) required for the propagation of feature annotation.</text>
</comment>
<organism evidence="14 15">
    <name type="scientific">Anguilla anguilla</name>
    <name type="common">European freshwater eel</name>
    <name type="synonym">Muraena anguilla</name>
    <dbReference type="NCBI Taxonomy" id="7936"/>
    <lineage>
        <taxon>Eukaryota</taxon>
        <taxon>Metazoa</taxon>
        <taxon>Chordata</taxon>
        <taxon>Craniata</taxon>
        <taxon>Vertebrata</taxon>
        <taxon>Euteleostomi</taxon>
        <taxon>Actinopterygii</taxon>
        <taxon>Neopterygii</taxon>
        <taxon>Teleostei</taxon>
        <taxon>Anguilliformes</taxon>
        <taxon>Anguillidae</taxon>
        <taxon>Anguilla</taxon>
    </lineage>
</organism>
<dbReference type="CDD" id="cd00041">
    <property type="entry name" value="CUB"/>
    <property type="match status" value="1"/>
</dbReference>
<dbReference type="Pfam" id="PF00431">
    <property type="entry name" value="CUB"/>
    <property type="match status" value="1"/>
</dbReference>
<dbReference type="AlphaFoldDB" id="A0A9D3MG60"/>
<dbReference type="CDD" id="cd00057">
    <property type="entry name" value="FA58C"/>
    <property type="match status" value="1"/>
</dbReference>
<evidence type="ECO:0000256" key="6">
    <source>
        <dbReference type="ARBA" id="ARBA00023157"/>
    </source>
</evidence>
<evidence type="ECO:0000256" key="7">
    <source>
        <dbReference type="PROSITE-ProRule" id="PRU00059"/>
    </source>
</evidence>
<dbReference type="InterPro" id="IPR036609">
    <property type="entry name" value="LCCL_sf"/>
</dbReference>
<name>A0A9D3MG60_ANGAN</name>
<accession>A0A9D3MG60</accession>
<dbReference type="InterPro" id="IPR008979">
    <property type="entry name" value="Galactose-bd-like_sf"/>
</dbReference>
<dbReference type="Proteomes" id="UP001044222">
    <property type="component" value="Unassembled WGS sequence"/>
</dbReference>
<dbReference type="InterPro" id="IPR035914">
    <property type="entry name" value="Sperma_CUB_dom_sf"/>
</dbReference>
<gene>
    <name evidence="14" type="ORF">ANANG_G00117140</name>
</gene>
<evidence type="ECO:0000313" key="14">
    <source>
        <dbReference type="EMBL" id="KAG5846640.1"/>
    </source>
</evidence>
<evidence type="ECO:0000256" key="3">
    <source>
        <dbReference type="ARBA" id="ARBA00022692"/>
    </source>
</evidence>
<evidence type="ECO:0000256" key="8">
    <source>
        <dbReference type="SAM" id="MobiDB-lite"/>
    </source>
</evidence>
<dbReference type="InterPro" id="IPR000859">
    <property type="entry name" value="CUB_dom"/>
</dbReference>
<comment type="caution">
    <text evidence="14">The sequence shown here is derived from an EMBL/GenBank/DDBJ whole genome shotgun (WGS) entry which is preliminary data.</text>
</comment>
<dbReference type="Gene3D" id="2.170.130.20">
    <property type="entry name" value="LCCL-like domain"/>
    <property type="match status" value="1"/>
</dbReference>
<dbReference type="EMBL" id="JAFIRN010000006">
    <property type="protein sequence ID" value="KAG5846640.1"/>
    <property type="molecule type" value="Genomic_DNA"/>
</dbReference>
<feature type="region of interest" description="Disordered" evidence="8">
    <location>
        <begin position="643"/>
        <end position="701"/>
    </location>
</feature>
<evidence type="ECO:0000256" key="4">
    <source>
        <dbReference type="ARBA" id="ARBA00022989"/>
    </source>
</evidence>
<evidence type="ECO:0000256" key="9">
    <source>
        <dbReference type="SAM" id="Phobius"/>
    </source>
</evidence>
<evidence type="ECO:0000259" key="12">
    <source>
        <dbReference type="PROSITE" id="PS50022"/>
    </source>
</evidence>
<feature type="domain" description="LCCL" evidence="13">
    <location>
        <begin position="146"/>
        <end position="242"/>
    </location>
</feature>
<dbReference type="InterPro" id="IPR000421">
    <property type="entry name" value="FA58C"/>
</dbReference>
<keyword evidence="2" id="KW-0597">Phosphoprotein</keyword>
<dbReference type="SMART" id="SM00603">
    <property type="entry name" value="LCCL"/>
    <property type="match status" value="1"/>
</dbReference>
<protein>
    <submittedName>
        <fullName evidence="14">Uncharacterized protein</fullName>
    </submittedName>
</protein>
<dbReference type="InterPro" id="IPR004043">
    <property type="entry name" value="LCCL"/>
</dbReference>
<dbReference type="PROSITE" id="PS50022">
    <property type="entry name" value="FA58C_3"/>
    <property type="match status" value="1"/>
</dbReference>
<dbReference type="GO" id="GO:0038023">
    <property type="term" value="F:signaling receptor activity"/>
    <property type="evidence" value="ECO:0007669"/>
    <property type="project" value="TreeGrafter"/>
</dbReference>
<keyword evidence="3 9" id="KW-0812">Transmembrane</keyword>
<evidence type="ECO:0000256" key="5">
    <source>
        <dbReference type="ARBA" id="ARBA00023136"/>
    </source>
</evidence>
<feature type="disulfide bond" evidence="7">
    <location>
        <begin position="29"/>
        <end position="56"/>
    </location>
</feature>
<feature type="chain" id="PRO_5039535092" evidence="10">
    <location>
        <begin position="23"/>
        <end position="701"/>
    </location>
</feature>
<dbReference type="FunFam" id="2.60.120.260:FF:000002">
    <property type="entry name" value="Coagulation factor VIII"/>
    <property type="match status" value="1"/>
</dbReference>
<dbReference type="SMART" id="SM00042">
    <property type="entry name" value="CUB"/>
    <property type="match status" value="1"/>
</dbReference>
<comment type="subcellular location">
    <subcellularLocation>
        <location evidence="1">Membrane</location>
        <topology evidence="1">Single-pass type I membrane protein</topology>
    </subcellularLocation>
</comment>
<dbReference type="Pfam" id="PF00754">
    <property type="entry name" value="F5_F8_type_C"/>
    <property type="match status" value="1"/>
</dbReference>
<evidence type="ECO:0000256" key="10">
    <source>
        <dbReference type="SAM" id="SignalP"/>
    </source>
</evidence>
<dbReference type="GO" id="GO:0005886">
    <property type="term" value="C:plasma membrane"/>
    <property type="evidence" value="ECO:0007669"/>
    <property type="project" value="TreeGrafter"/>
</dbReference>
<feature type="domain" description="F5/8 type C" evidence="12">
    <location>
        <begin position="292"/>
        <end position="400"/>
    </location>
</feature>
<dbReference type="Gene3D" id="2.60.120.290">
    <property type="entry name" value="Spermadhesin, CUB domain"/>
    <property type="match status" value="1"/>
</dbReference>
<keyword evidence="5 9" id="KW-0472">Membrane</keyword>
<evidence type="ECO:0000313" key="15">
    <source>
        <dbReference type="Proteomes" id="UP001044222"/>
    </source>
</evidence>
<reference evidence="14" key="1">
    <citation type="submission" date="2021-01" db="EMBL/GenBank/DDBJ databases">
        <title>A chromosome-scale assembly of European eel, Anguilla anguilla.</title>
        <authorList>
            <person name="Henkel C."/>
            <person name="Jong-Raadsen S.A."/>
            <person name="Dufour S."/>
            <person name="Weltzien F.-A."/>
            <person name="Palstra A.P."/>
            <person name="Pelster B."/>
            <person name="Spaink H.P."/>
            <person name="Van Den Thillart G.E."/>
            <person name="Jansen H."/>
            <person name="Zahm M."/>
            <person name="Klopp C."/>
            <person name="Cedric C."/>
            <person name="Louis A."/>
            <person name="Berthelot C."/>
            <person name="Parey E."/>
            <person name="Roest Crollius H."/>
            <person name="Montfort J."/>
            <person name="Robinson-Rechavi M."/>
            <person name="Bucao C."/>
            <person name="Bouchez O."/>
            <person name="Gislard M."/>
            <person name="Lluch J."/>
            <person name="Milhes M."/>
            <person name="Lampietro C."/>
            <person name="Lopez Roques C."/>
            <person name="Donnadieu C."/>
            <person name="Braasch I."/>
            <person name="Desvignes T."/>
            <person name="Postlethwait J."/>
            <person name="Bobe J."/>
            <person name="Guiguen Y."/>
            <person name="Dirks R."/>
        </authorList>
    </citation>
    <scope>NUCLEOTIDE SEQUENCE</scope>
    <source>
        <strain evidence="14">Tag_6206</strain>
        <tissue evidence="14">Liver</tissue>
    </source>
</reference>
<keyword evidence="10" id="KW-0732">Signal</keyword>
<dbReference type="Pfam" id="PF03815">
    <property type="entry name" value="LCCL"/>
    <property type="match status" value="1"/>
</dbReference>
<dbReference type="SUPFAM" id="SSF49854">
    <property type="entry name" value="Spermadhesin, CUB domain"/>
    <property type="match status" value="1"/>
</dbReference>
<dbReference type="SUPFAM" id="SSF69848">
    <property type="entry name" value="LCCL domain"/>
    <property type="match status" value="1"/>
</dbReference>
<dbReference type="SUPFAM" id="SSF49785">
    <property type="entry name" value="Galactose-binding domain-like"/>
    <property type="match status" value="1"/>
</dbReference>
<keyword evidence="6 7" id="KW-1015">Disulfide bond</keyword>
<dbReference type="SMART" id="SM00231">
    <property type="entry name" value="FA58C"/>
    <property type="match status" value="1"/>
</dbReference>
<dbReference type="PROSITE" id="PS50820">
    <property type="entry name" value="LCCL"/>
    <property type="match status" value="1"/>
</dbReference>
<evidence type="ECO:0000256" key="2">
    <source>
        <dbReference type="ARBA" id="ARBA00022553"/>
    </source>
</evidence>